<protein>
    <recommendedName>
        <fullName evidence="2">DUF2877 domain-containing protein</fullName>
    </recommendedName>
</protein>
<evidence type="ECO:0008006" key="2">
    <source>
        <dbReference type="Google" id="ProtNLM"/>
    </source>
</evidence>
<dbReference type="Pfam" id="PF11392">
    <property type="entry name" value="AllH"/>
    <property type="match status" value="1"/>
</dbReference>
<name>A0A381X1W3_9ZZZZ</name>
<evidence type="ECO:0000313" key="1">
    <source>
        <dbReference type="EMBL" id="SVA58779.1"/>
    </source>
</evidence>
<proteinExistence type="predicted"/>
<organism evidence="1">
    <name type="scientific">marine metagenome</name>
    <dbReference type="NCBI Taxonomy" id="408172"/>
    <lineage>
        <taxon>unclassified sequences</taxon>
        <taxon>metagenomes</taxon>
        <taxon>ecological metagenomes</taxon>
    </lineage>
</organism>
<gene>
    <name evidence="1" type="ORF">METZ01_LOCUS111633</name>
</gene>
<reference evidence="1" key="1">
    <citation type="submission" date="2018-05" db="EMBL/GenBank/DDBJ databases">
        <authorList>
            <person name="Lanie J.A."/>
            <person name="Ng W.-L."/>
            <person name="Kazmierczak K.M."/>
            <person name="Andrzejewski T.M."/>
            <person name="Davidsen T.M."/>
            <person name="Wayne K.J."/>
            <person name="Tettelin H."/>
            <person name="Glass J.I."/>
            <person name="Rusch D."/>
            <person name="Podicherti R."/>
            <person name="Tsui H.-C.T."/>
            <person name="Winkler M.E."/>
        </authorList>
    </citation>
    <scope>NUCLEOTIDE SEQUENCE</scope>
</reference>
<accession>A0A381X1W3</accession>
<dbReference type="InterPro" id="IPR021530">
    <property type="entry name" value="AllH-like"/>
</dbReference>
<dbReference type="AlphaFoldDB" id="A0A381X1W3"/>
<dbReference type="EMBL" id="UINC01013637">
    <property type="protein sequence ID" value="SVA58779.1"/>
    <property type="molecule type" value="Genomic_DNA"/>
</dbReference>
<sequence length="337" mass="35298">MASPQVVTGAGSNRSTDSESVWARNRSGFSSAQVVQMLSAVSIGTQATRAIVASSSGRVAAVFNRSLYLEFDGGWCCLVGTELGAGPVNICVLLPARMDVVTRNASIDRVDQGFVIGGRLHVATASARVWTAPIVEWSEETLIRGLAALDPLCLDHAPSAGLSRIVWPRSSADPASFELCVATPVVASLAGWLQRVLERDTPELPPGSITKLVGLGPGLTPSGDDFLVGMLVVLSLAGRFDLVAAVDQVIRPTLEEGTGPISRLHLAAALDGESSERLHVMVNAVLAGDHDVLASRLVLISQVGHSSGWDTLAGAVMVLRVLARTYRSMMAAGRDAS</sequence>